<keyword evidence="3" id="KW-0902">Two-component regulatory system</keyword>
<dbReference type="Gene3D" id="3.40.50.2300">
    <property type="match status" value="1"/>
</dbReference>
<dbReference type="EMBL" id="CP017603">
    <property type="protein sequence ID" value="AOY77731.1"/>
    <property type="molecule type" value="Genomic_DNA"/>
</dbReference>
<dbReference type="RefSeq" id="WP_070971765.1">
    <property type="nucleotide sequence ID" value="NZ_CP017603.1"/>
</dbReference>
<dbReference type="GO" id="GO:0032993">
    <property type="term" value="C:protein-DNA complex"/>
    <property type="evidence" value="ECO:0007669"/>
    <property type="project" value="TreeGrafter"/>
</dbReference>
<accession>A0AAC9RQ83</accession>
<dbReference type="PANTHER" id="PTHR48111:SF22">
    <property type="entry name" value="REGULATOR OF RPOS"/>
    <property type="match status" value="1"/>
</dbReference>
<dbReference type="FunFam" id="3.40.50.2300:FF:000002">
    <property type="entry name" value="DNA-binding response regulator PhoP"/>
    <property type="match status" value="1"/>
</dbReference>
<dbReference type="SMART" id="SM00448">
    <property type="entry name" value="REC"/>
    <property type="match status" value="1"/>
</dbReference>
<reference evidence="13 15" key="2">
    <citation type="submission" date="2017-03" db="EMBL/GenBank/DDBJ databases">
        <title>Complete sequence of Clostridium formicaceticum DSM 92.</title>
        <authorList>
            <person name="Poehlein A."/>
            <person name="Karl M."/>
            <person name="Bengelsdorf F.R."/>
            <person name="Duerre P."/>
            <person name="Daniel R."/>
        </authorList>
    </citation>
    <scope>NUCLEOTIDE SEQUENCE [LARGE SCALE GENOMIC DNA]</scope>
    <source>
        <strain evidence="13 15">DSM 92</strain>
    </source>
</reference>
<name>A0AAC9RQ83_9CLOT</name>
<sequence length="224" mass="25549">MRILVVEDERDLNNIIVKKLTAEGYGTDSCFDGEAALDYIEGTEYDAIILDIMLPKMDGLEVVRHLRAQGNKAPVLFLTARDSISDRVIGLDSGADDYLVKPFSFDELMARVRVMMRKRTGSVSNVFTVGDLTVDCNTHIVKRKKSVITLSPKEFALLEYLIRNKGIVLSREKIENHIWNFDYEGTSNVVDVYIRYLRKKIDDECPNKLIHTIRGSGYVLREEI</sequence>
<dbReference type="Gene3D" id="1.10.10.10">
    <property type="entry name" value="Winged helix-like DNA-binding domain superfamily/Winged helix DNA-binding domain"/>
    <property type="match status" value="1"/>
</dbReference>
<feature type="domain" description="OmpR/PhoB-type" evidence="11">
    <location>
        <begin position="124"/>
        <end position="222"/>
    </location>
</feature>
<evidence type="ECO:0000256" key="6">
    <source>
        <dbReference type="ARBA" id="ARBA00023163"/>
    </source>
</evidence>
<evidence type="ECO:0000313" key="15">
    <source>
        <dbReference type="Proteomes" id="UP000192478"/>
    </source>
</evidence>
<dbReference type="InterPro" id="IPR011006">
    <property type="entry name" value="CheY-like_superfamily"/>
</dbReference>
<feature type="modified residue" description="4-aspartylphosphate" evidence="8">
    <location>
        <position position="51"/>
    </location>
</feature>
<dbReference type="CDD" id="cd17625">
    <property type="entry name" value="REC_OmpR_DrrD-like"/>
    <property type="match status" value="1"/>
</dbReference>
<dbReference type="InterPro" id="IPR001867">
    <property type="entry name" value="OmpR/PhoB-type_DNA-bd"/>
</dbReference>
<evidence type="ECO:0000259" key="11">
    <source>
        <dbReference type="PROSITE" id="PS51755"/>
    </source>
</evidence>
<feature type="DNA-binding region" description="OmpR/PhoB-type" evidence="9">
    <location>
        <begin position="124"/>
        <end position="222"/>
    </location>
</feature>
<keyword evidence="6" id="KW-0804">Transcription</keyword>
<dbReference type="KEGG" id="cfm:BJL90_18835"/>
<keyword evidence="2 8" id="KW-0597">Phosphoprotein</keyword>
<dbReference type="EMBL" id="CP020559">
    <property type="protein sequence ID" value="ARE88325.1"/>
    <property type="molecule type" value="Genomic_DNA"/>
</dbReference>
<evidence type="ECO:0000256" key="3">
    <source>
        <dbReference type="ARBA" id="ARBA00023012"/>
    </source>
</evidence>
<dbReference type="FunFam" id="1.10.10.10:FF:000005">
    <property type="entry name" value="Two-component system response regulator"/>
    <property type="match status" value="1"/>
</dbReference>
<evidence type="ECO:0000259" key="10">
    <source>
        <dbReference type="PROSITE" id="PS50110"/>
    </source>
</evidence>
<dbReference type="CDD" id="cd00383">
    <property type="entry name" value="trans_reg_C"/>
    <property type="match status" value="1"/>
</dbReference>
<dbReference type="Pfam" id="PF00072">
    <property type="entry name" value="Response_reg"/>
    <property type="match status" value="1"/>
</dbReference>
<dbReference type="GO" id="GO:0000976">
    <property type="term" value="F:transcription cis-regulatory region binding"/>
    <property type="evidence" value="ECO:0007669"/>
    <property type="project" value="TreeGrafter"/>
</dbReference>
<dbReference type="GO" id="GO:0005829">
    <property type="term" value="C:cytosol"/>
    <property type="evidence" value="ECO:0007669"/>
    <property type="project" value="TreeGrafter"/>
</dbReference>
<evidence type="ECO:0000313" key="13">
    <source>
        <dbReference type="EMBL" id="ARE88325.1"/>
    </source>
</evidence>
<dbReference type="InterPro" id="IPR036388">
    <property type="entry name" value="WH-like_DNA-bd_sf"/>
</dbReference>
<evidence type="ECO:0000256" key="4">
    <source>
        <dbReference type="ARBA" id="ARBA00023015"/>
    </source>
</evidence>
<dbReference type="PROSITE" id="PS50110">
    <property type="entry name" value="RESPONSE_REGULATORY"/>
    <property type="match status" value="1"/>
</dbReference>
<evidence type="ECO:0000256" key="7">
    <source>
        <dbReference type="ARBA" id="ARBA00024867"/>
    </source>
</evidence>
<evidence type="ECO:0000256" key="9">
    <source>
        <dbReference type="PROSITE-ProRule" id="PRU01091"/>
    </source>
</evidence>
<evidence type="ECO:0000256" key="1">
    <source>
        <dbReference type="ARBA" id="ARBA00018672"/>
    </source>
</evidence>
<keyword evidence="5 9" id="KW-0238">DNA-binding</keyword>
<dbReference type="AlphaFoldDB" id="A0AAC9RQ83"/>
<proteinExistence type="predicted"/>
<comment type="function">
    <text evidence="7">May play the central regulatory role in sporulation. It may be an element of the effector pathway responsible for the activation of sporulation genes in response to nutritional stress. Spo0A may act in concert with spo0H (a sigma factor) to control the expression of some genes that are critical to the sporulation process.</text>
</comment>
<dbReference type="Gene3D" id="6.10.250.690">
    <property type="match status" value="1"/>
</dbReference>
<dbReference type="Proteomes" id="UP000177894">
    <property type="component" value="Chromosome"/>
</dbReference>
<keyword evidence="14" id="KW-1185">Reference proteome</keyword>
<evidence type="ECO:0000256" key="5">
    <source>
        <dbReference type="ARBA" id="ARBA00023125"/>
    </source>
</evidence>
<evidence type="ECO:0000313" key="12">
    <source>
        <dbReference type="EMBL" id="AOY77731.1"/>
    </source>
</evidence>
<gene>
    <name evidence="13" type="primary">mprA_1</name>
    <name evidence="12" type="ORF">BJL90_18835</name>
    <name evidence="13" type="ORF">CLFO_27260</name>
</gene>
<organism evidence="13 15">
    <name type="scientific">Clostridium formicaceticum</name>
    <dbReference type="NCBI Taxonomy" id="1497"/>
    <lineage>
        <taxon>Bacteria</taxon>
        <taxon>Bacillati</taxon>
        <taxon>Bacillota</taxon>
        <taxon>Clostridia</taxon>
        <taxon>Eubacteriales</taxon>
        <taxon>Clostridiaceae</taxon>
        <taxon>Clostridium</taxon>
    </lineage>
</organism>
<dbReference type="GO" id="GO:0000156">
    <property type="term" value="F:phosphorelay response regulator activity"/>
    <property type="evidence" value="ECO:0007669"/>
    <property type="project" value="TreeGrafter"/>
</dbReference>
<dbReference type="SUPFAM" id="SSF52172">
    <property type="entry name" value="CheY-like"/>
    <property type="match status" value="1"/>
</dbReference>
<feature type="domain" description="Response regulatory" evidence="10">
    <location>
        <begin position="2"/>
        <end position="116"/>
    </location>
</feature>
<dbReference type="Pfam" id="PF00486">
    <property type="entry name" value="Trans_reg_C"/>
    <property type="match status" value="1"/>
</dbReference>
<protein>
    <recommendedName>
        <fullName evidence="1">Stage 0 sporulation protein A homolog</fullName>
    </recommendedName>
</protein>
<dbReference type="SMART" id="SM00862">
    <property type="entry name" value="Trans_reg_C"/>
    <property type="match status" value="1"/>
</dbReference>
<evidence type="ECO:0000256" key="2">
    <source>
        <dbReference type="ARBA" id="ARBA00022553"/>
    </source>
</evidence>
<dbReference type="GO" id="GO:0006355">
    <property type="term" value="P:regulation of DNA-templated transcription"/>
    <property type="evidence" value="ECO:0007669"/>
    <property type="project" value="InterPro"/>
</dbReference>
<evidence type="ECO:0000313" key="14">
    <source>
        <dbReference type="Proteomes" id="UP000177894"/>
    </source>
</evidence>
<reference evidence="12 14" key="1">
    <citation type="submission" date="2016-10" db="EMBL/GenBank/DDBJ databases">
        <title>Complete Genome Sequence of Acetogen Clostridium formicoaceticum ATCC 27076.</title>
        <authorList>
            <person name="Bao T."/>
            <person name="Cheng C."/>
            <person name="Zhao J."/>
            <person name="Yang S.-T."/>
            <person name="Wang J."/>
            <person name="Wang M."/>
        </authorList>
    </citation>
    <scope>NUCLEOTIDE SEQUENCE [LARGE SCALE GENOMIC DNA]</scope>
    <source>
        <strain evidence="12 14">ATCC 27076</strain>
    </source>
</reference>
<dbReference type="PANTHER" id="PTHR48111">
    <property type="entry name" value="REGULATOR OF RPOS"/>
    <property type="match status" value="1"/>
</dbReference>
<evidence type="ECO:0000256" key="8">
    <source>
        <dbReference type="PROSITE-ProRule" id="PRU00169"/>
    </source>
</evidence>
<dbReference type="PROSITE" id="PS51755">
    <property type="entry name" value="OMPR_PHOB"/>
    <property type="match status" value="1"/>
</dbReference>
<dbReference type="Proteomes" id="UP000192478">
    <property type="component" value="Chromosome"/>
</dbReference>
<dbReference type="InterPro" id="IPR039420">
    <property type="entry name" value="WalR-like"/>
</dbReference>
<keyword evidence="4" id="KW-0805">Transcription regulation</keyword>
<dbReference type="InterPro" id="IPR001789">
    <property type="entry name" value="Sig_transdc_resp-reg_receiver"/>
</dbReference>